<comment type="caution">
    <text evidence="1">The sequence shown here is derived from an EMBL/GenBank/DDBJ whole genome shotgun (WGS) entry which is preliminary data.</text>
</comment>
<protein>
    <recommendedName>
        <fullName evidence="3">UspA domain-containing protein</fullName>
    </recommendedName>
</protein>
<gene>
    <name evidence="1" type="ORF">OUY18_03235</name>
</gene>
<organism evidence="1 2">
    <name type="scientific">Caproiciproducens galactitolivorans</name>
    <dbReference type="NCBI Taxonomy" id="642589"/>
    <lineage>
        <taxon>Bacteria</taxon>
        <taxon>Bacillati</taxon>
        <taxon>Bacillota</taxon>
        <taxon>Clostridia</taxon>
        <taxon>Eubacteriales</taxon>
        <taxon>Acutalibacteraceae</taxon>
        <taxon>Caproiciproducens</taxon>
    </lineage>
</organism>
<evidence type="ECO:0000313" key="1">
    <source>
        <dbReference type="EMBL" id="MCY1713270.1"/>
    </source>
</evidence>
<dbReference type="EMBL" id="JAPOHA010000003">
    <property type="protein sequence ID" value="MCY1713270.1"/>
    <property type="molecule type" value="Genomic_DNA"/>
</dbReference>
<reference evidence="1 2" key="1">
    <citation type="submission" date="2022-11" db="EMBL/GenBank/DDBJ databases">
        <authorList>
            <person name="Caiyu Z."/>
        </authorList>
    </citation>
    <scope>NUCLEOTIDE SEQUENCE [LARGE SCALE GENOMIC DNA]</scope>
    <source>
        <strain evidence="1 2">YR-4</strain>
    </source>
</reference>
<accession>A0ABT4BQV8</accession>
<name>A0ABT4BQV8_9FIRM</name>
<proteinExistence type="predicted"/>
<dbReference type="RefSeq" id="WP_268057275.1">
    <property type="nucleotide sequence ID" value="NZ_JAPOHA010000003.1"/>
</dbReference>
<dbReference type="Proteomes" id="UP001082703">
    <property type="component" value="Unassembled WGS sequence"/>
</dbReference>
<sequence length="145" mass="15777">MKNGNTTLVCVTGQRDCDRLIRAGRKIADETSTSLQVLCVQPTSAGHETSCDELEYLRQTARDAQAEMTVYFNDDAALIAVGFVKQIGAVHIVTGMPEAPVNGFVELIHKLLPKIPVSMVAKEGTIYNICPTGKKQQTVKLAMQN</sequence>
<keyword evidence="2" id="KW-1185">Reference proteome</keyword>
<evidence type="ECO:0008006" key="3">
    <source>
        <dbReference type="Google" id="ProtNLM"/>
    </source>
</evidence>
<evidence type="ECO:0000313" key="2">
    <source>
        <dbReference type="Proteomes" id="UP001082703"/>
    </source>
</evidence>